<gene>
    <name evidence="2" type="ORF">IDF66_12610</name>
</gene>
<protein>
    <submittedName>
        <fullName evidence="2">Bile acid:sodium symporter</fullName>
    </submittedName>
</protein>
<reference evidence="2 3" key="1">
    <citation type="submission" date="2020-09" db="EMBL/GenBank/DDBJ databases">
        <title>Novel species in genus Gordonia.</title>
        <authorList>
            <person name="Zhang G."/>
        </authorList>
    </citation>
    <scope>NUCLEOTIDE SEQUENCE [LARGE SCALE GENOMIC DNA]</scope>
    <source>
        <strain evidence="2 3">ON-33</strain>
    </source>
</reference>
<feature type="transmembrane region" description="Helical" evidence="1">
    <location>
        <begin position="286"/>
        <end position="306"/>
    </location>
</feature>
<keyword evidence="3" id="KW-1185">Reference proteome</keyword>
<sequence length="331" mass="35211">MAVARGLLSRSPVDGFVLAILGTVVLAAFLPARGDAADVLDWVVVAAIALLFFLYGTRLHPREALEGLRHWRLHLTILTFTFVVFPIVGLVLRPLVEPIVGGGLAAGLLFLCLVPSTVQSSIAFTSIARGNVPGAIVSASASNILGVALTPLLVVALMTTQNGVQIDATSVLKILGQILLPFIVGQLARPWVGAFFSRHARATKLVDRGSIVLVVYSAFSEGVREGIWSMVDASQVVAVAAIAMVLVAVMLVVTRWVPRRLGFDRADVIAIQFCGTKKSLATGLPMATVLFAGPTVGLIVLPLMIFHQIQLIMCSWLATRYSRDSEAVTAP</sequence>
<keyword evidence="1" id="KW-0472">Membrane</keyword>
<dbReference type="Proteomes" id="UP000602395">
    <property type="component" value="Unassembled WGS sequence"/>
</dbReference>
<feature type="transmembrane region" description="Helical" evidence="1">
    <location>
        <begin position="136"/>
        <end position="158"/>
    </location>
</feature>
<evidence type="ECO:0000313" key="3">
    <source>
        <dbReference type="Proteomes" id="UP000602395"/>
    </source>
</evidence>
<dbReference type="InterPro" id="IPR016833">
    <property type="entry name" value="Put_Na-Bile_cotransptr"/>
</dbReference>
<dbReference type="PIRSF" id="PIRSF026166">
    <property type="entry name" value="UCP026166"/>
    <property type="match status" value="1"/>
</dbReference>
<feature type="transmembrane region" description="Helical" evidence="1">
    <location>
        <begin position="42"/>
        <end position="59"/>
    </location>
</feature>
<comment type="caution">
    <text evidence="2">The sequence shown here is derived from an EMBL/GenBank/DDBJ whole genome shotgun (WGS) entry which is preliminary data.</text>
</comment>
<dbReference type="Gene3D" id="1.20.1530.20">
    <property type="match status" value="1"/>
</dbReference>
<keyword evidence="1" id="KW-1133">Transmembrane helix</keyword>
<organism evidence="2 3">
    <name type="scientific">Gordonia hankookensis</name>
    <dbReference type="NCBI Taxonomy" id="589403"/>
    <lineage>
        <taxon>Bacteria</taxon>
        <taxon>Bacillati</taxon>
        <taxon>Actinomycetota</taxon>
        <taxon>Actinomycetes</taxon>
        <taxon>Mycobacteriales</taxon>
        <taxon>Gordoniaceae</taxon>
        <taxon>Gordonia</taxon>
    </lineage>
</organism>
<dbReference type="PANTHER" id="PTHR18640:SF5">
    <property type="entry name" value="SODIUM_BILE ACID COTRANSPORTER 7"/>
    <property type="match status" value="1"/>
</dbReference>
<accession>A0ABR7WC94</accession>
<feature type="transmembrane region" description="Helical" evidence="1">
    <location>
        <begin position="236"/>
        <end position="257"/>
    </location>
</feature>
<feature type="transmembrane region" description="Helical" evidence="1">
    <location>
        <begin position="12"/>
        <end position="30"/>
    </location>
</feature>
<keyword evidence="1" id="KW-0812">Transmembrane</keyword>
<proteinExistence type="predicted"/>
<feature type="transmembrane region" description="Helical" evidence="1">
    <location>
        <begin position="178"/>
        <end position="196"/>
    </location>
</feature>
<dbReference type="EMBL" id="JACWMS010000002">
    <property type="protein sequence ID" value="MBD1320425.1"/>
    <property type="molecule type" value="Genomic_DNA"/>
</dbReference>
<dbReference type="InterPro" id="IPR038770">
    <property type="entry name" value="Na+/solute_symporter_sf"/>
</dbReference>
<dbReference type="PANTHER" id="PTHR18640">
    <property type="entry name" value="SOLUTE CARRIER FAMILY 10 MEMBER 7"/>
    <property type="match status" value="1"/>
</dbReference>
<feature type="transmembrane region" description="Helical" evidence="1">
    <location>
        <begin position="71"/>
        <end position="92"/>
    </location>
</feature>
<feature type="transmembrane region" description="Helical" evidence="1">
    <location>
        <begin position="104"/>
        <end position="124"/>
    </location>
</feature>
<evidence type="ECO:0000313" key="2">
    <source>
        <dbReference type="EMBL" id="MBD1320425.1"/>
    </source>
</evidence>
<evidence type="ECO:0000256" key="1">
    <source>
        <dbReference type="SAM" id="Phobius"/>
    </source>
</evidence>
<dbReference type="Pfam" id="PF13593">
    <property type="entry name" value="SBF_like"/>
    <property type="match status" value="1"/>
</dbReference>
<name>A0ABR7WC94_9ACTN</name>